<evidence type="ECO:0000259" key="1">
    <source>
        <dbReference type="Pfam" id="PF01814"/>
    </source>
</evidence>
<feature type="domain" description="Hemerythrin-like" evidence="1">
    <location>
        <begin position="25"/>
        <end position="161"/>
    </location>
</feature>
<reference evidence="2 3" key="1">
    <citation type="submission" date="2021-06" db="EMBL/GenBank/DDBJ databases">
        <authorList>
            <person name="Criscuolo A."/>
        </authorList>
    </citation>
    <scope>NUCLEOTIDE SEQUENCE [LARGE SCALE GENOMIC DNA]</scope>
    <source>
        <strain evidence="3">CIP 111802</strain>
    </source>
</reference>
<dbReference type="Pfam" id="PF01814">
    <property type="entry name" value="Hemerythrin"/>
    <property type="match status" value="1"/>
</dbReference>
<gene>
    <name evidence="2" type="ORF">PAECIP111802_01188</name>
</gene>
<accession>A0ABM8VCZ2</accession>
<protein>
    <recommendedName>
        <fullName evidence="1">Hemerythrin-like domain-containing protein</fullName>
    </recommendedName>
</protein>
<dbReference type="EMBL" id="CAJVCE010000003">
    <property type="protein sequence ID" value="CAG7625832.1"/>
    <property type="molecule type" value="Genomic_DNA"/>
</dbReference>
<keyword evidence="3" id="KW-1185">Reference proteome</keyword>
<evidence type="ECO:0000313" key="3">
    <source>
        <dbReference type="Proteomes" id="UP000730618"/>
    </source>
</evidence>
<comment type="caution">
    <text evidence="2">The sequence shown here is derived from an EMBL/GenBank/DDBJ whole genome shotgun (WGS) entry which is preliminary data.</text>
</comment>
<dbReference type="Proteomes" id="UP000730618">
    <property type="component" value="Unassembled WGS sequence"/>
</dbReference>
<evidence type="ECO:0000313" key="2">
    <source>
        <dbReference type="EMBL" id="CAG7625832.1"/>
    </source>
</evidence>
<dbReference type="InterPro" id="IPR012312">
    <property type="entry name" value="Hemerythrin-like"/>
</dbReference>
<dbReference type="RefSeq" id="WP_218097550.1">
    <property type="nucleotide sequence ID" value="NZ_CAJVCE010000003.1"/>
</dbReference>
<proteinExistence type="predicted"/>
<organism evidence="2 3">
    <name type="scientific">Paenibacillus allorhizosphaerae</name>
    <dbReference type="NCBI Taxonomy" id="2849866"/>
    <lineage>
        <taxon>Bacteria</taxon>
        <taxon>Bacillati</taxon>
        <taxon>Bacillota</taxon>
        <taxon>Bacilli</taxon>
        <taxon>Bacillales</taxon>
        <taxon>Paenibacillaceae</taxon>
        <taxon>Paenibacillus</taxon>
    </lineage>
</organism>
<name>A0ABM8VCZ2_9BACL</name>
<sequence length="172" mass="19801">MNHPLSTDMLLGHTTDTLLRLSEYIEQLRKEHVKLQESLLELYGMAKMIGFNQDAVNWTGTLRDLGRKTVNFRDELAAHAKWEEEKMFPIAVWYFGEEPGPLVMMEQEHELPMQFLDAYIDAVKDSDGPIRCSEAKEMALYLLQAKKILEGHFKLEEELITALADRSNALGF</sequence>